<dbReference type="KEGG" id="ttr:Tter_1033"/>
<keyword evidence="5 10" id="KW-0067">ATP-binding</keyword>
<dbReference type="Gene3D" id="3.40.50.620">
    <property type="entry name" value="HUPs"/>
    <property type="match status" value="1"/>
</dbReference>
<dbReference type="GO" id="GO:0008168">
    <property type="term" value="F:methyltransferase activity"/>
    <property type="evidence" value="ECO:0007669"/>
    <property type="project" value="UniProtKB-KW"/>
</dbReference>
<comment type="caution">
    <text evidence="10">Lacks conserved residue(s) required for the propagation of feature annotation.</text>
</comment>
<comment type="function">
    <text evidence="9 10">Catalyzes the 2-thiolation of uridine at the wobble position (U34) of tRNA, leading to the formation of s(2)U34.</text>
</comment>
<feature type="binding site" evidence="10">
    <location>
        <position position="33"/>
    </location>
    <ligand>
        <name>ATP</name>
        <dbReference type="ChEBI" id="CHEBI:30616"/>
    </ligand>
</feature>
<proteinExistence type="inferred from homology"/>
<dbReference type="PANTHER" id="PTHR11933">
    <property type="entry name" value="TRNA 5-METHYLAMINOMETHYL-2-THIOURIDYLATE -METHYLTRANSFERASE"/>
    <property type="match status" value="1"/>
</dbReference>
<keyword evidence="4 10" id="KW-0547">Nucleotide-binding</keyword>
<gene>
    <name evidence="10" type="primary">mnmA</name>
    <name evidence="13" type="ordered locus">Tter_1033</name>
</gene>
<feature type="site" description="Interaction with tRNA" evidence="10">
    <location>
        <position position="128"/>
    </location>
</feature>
<dbReference type="InterPro" id="IPR004506">
    <property type="entry name" value="MnmA-like"/>
</dbReference>
<keyword evidence="10" id="KW-0963">Cytoplasm</keyword>
<dbReference type="PANTHER" id="PTHR11933:SF5">
    <property type="entry name" value="MITOCHONDRIAL TRNA-SPECIFIC 2-THIOURIDYLASE 1"/>
    <property type="match status" value="1"/>
</dbReference>
<sequence>MATVVVAMSGGVDSSVAAAMLRDQGYDVIGVNLRLYSKEDSQAYSLNKQCCTLDSMRDAEAVCRKLGIPFYALNMEREFTRDVVDYFVSEYLQGKTPNPCLACNAHIKFHHLFERAMALGADYIATGHYARLRRTESGVKLLTGVDAAKDQSYTLYMLSQRELERTLLPIGEQTKAETRELARKYGLVTANKPESQDICFIPSGDYRAFVRRLAPHAESPGPIVDTSGRQLGVHHGVAFYTIGQRKGLGITVGKPMYVVRLDPEKNMVVVGTKEELSSREIRLCDVNYIDGSPRTEAFECEVKLRYRGASIPAIVHPEDDRSVRVELLGPGNVAPGQAVVFYQGEEVLGGGKATS</sequence>
<dbReference type="SUPFAM" id="SSF52402">
    <property type="entry name" value="Adenine nucleotide alpha hydrolases-like"/>
    <property type="match status" value="1"/>
</dbReference>
<dbReference type="HAMAP" id="MF_00144">
    <property type="entry name" value="tRNA_thiouridyl_MnmA"/>
    <property type="match status" value="1"/>
</dbReference>
<evidence type="ECO:0000256" key="9">
    <source>
        <dbReference type="ARBA" id="ARBA00056575"/>
    </source>
</evidence>
<evidence type="ECO:0000256" key="10">
    <source>
        <dbReference type="HAMAP-Rule" id="MF_00144"/>
    </source>
</evidence>
<keyword evidence="3 10" id="KW-0819">tRNA processing</keyword>
<dbReference type="Pfam" id="PF20258">
    <property type="entry name" value="tRNA_Me_trans_C"/>
    <property type="match status" value="1"/>
</dbReference>
<dbReference type="Gene3D" id="2.30.30.280">
    <property type="entry name" value="Adenine nucleotide alpha hydrolases-like domains"/>
    <property type="match status" value="1"/>
</dbReference>
<dbReference type="FunFam" id="2.30.30.280:FF:000001">
    <property type="entry name" value="tRNA-specific 2-thiouridylase MnmA"/>
    <property type="match status" value="1"/>
</dbReference>
<feature type="domain" description="tRNA-specific 2-thiouridylase MnmA-like C-terminal" evidence="11">
    <location>
        <begin position="278"/>
        <end position="352"/>
    </location>
</feature>
<dbReference type="Gene3D" id="2.40.30.10">
    <property type="entry name" value="Translation factors"/>
    <property type="match status" value="1"/>
</dbReference>
<feature type="domain" description="tRNA-specific 2-thiouridylase MnmA-like central" evidence="12">
    <location>
        <begin position="217"/>
        <end position="271"/>
    </location>
</feature>
<evidence type="ECO:0000256" key="6">
    <source>
        <dbReference type="ARBA" id="ARBA00022884"/>
    </source>
</evidence>
<dbReference type="STRING" id="525904.Tter_1033"/>
<dbReference type="InterPro" id="IPR046884">
    <property type="entry name" value="MnmA-like_central"/>
</dbReference>
<dbReference type="GO" id="GO:0103016">
    <property type="term" value="F:tRNA-uridine 2-sulfurtransferase activity"/>
    <property type="evidence" value="ECO:0007669"/>
    <property type="project" value="UniProtKB-EC"/>
</dbReference>
<dbReference type="Pfam" id="PF03054">
    <property type="entry name" value="tRNA_Me_trans"/>
    <property type="match status" value="1"/>
</dbReference>
<evidence type="ECO:0000256" key="8">
    <source>
        <dbReference type="ARBA" id="ARBA00051542"/>
    </source>
</evidence>
<keyword evidence="13" id="KW-0489">Methyltransferase</keyword>
<dbReference type="GO" id="GO:0002143">
    <property type="term" value="P:tRNA wobble position uridine thiolation"/>
    <property type="evidence" value="ECO:0007669"/>
    <property type="project" value="TreeGrafter"/>
</dbReference>
<feature type="active site" description="Nucleophile" evidence="10">
    <location>
        <position position="103"/>
    </location>
</feature>
<dbReference type="GO" id="GO:0005737">
    <property type="term" value="C:cytoplasm"/>
    <property type="evidence" value="ECO:0007669"/>
    <property type="project" value="UniProtKB-SubCell"/>
</dbReference>
<keyword evidence="7" id="KW-1015">Disulfide bond</keyword>
<evidence type="ECO:0000259" key="12">
    <source>
        <dbReference type="Pfam" id="PF20259"/>
    </source>
</evidence>
<evidence type="ECO:0000259" key="11">
    <source>
        <dbReference type="Pfam" id="PF20258"/>
    </source>
</evidence>
<dbReference type="FunFam" id="3.40.50.620:FF:000115">
    <property type="entry name" value="tRNA-specific 2-thiouridylase MnmA"/>
    <property type="match status" value="1"/>
</dbReference>
<keyword evidence="1 10" id="KW-0820">tRNA-binding</keyword>
<dbReference type="InterPro" id="IPR023382">
    <property type="entry name" value="MnmA-like_central_sf"/>
</dbReference>
<keyword evidence="6 10" id="KW-0694">RNA-binding</keyword>
<dbReference type="InterPro" id="IPR046885">
    <property type="entry name" value="MnmA-like_C"/>
</dbReference>
<dbReference type="EMBL" id="CP001825">
    <property type="protein sequence ID" value="ACZ41949.1"/>
    <property type="molecule type" value="Genomic_DNA"/>
</dbReference>
<feature type="binding site" evidence="10">
    <location>
        <begin position="7"/>
        <end position="14"/>
    </location>
    <ligand>
        <name>ATP</name>
        <dbReference type="ChEBI" id="CHEBI:30616"/>
    </ligand>
</feature>
<dbReference type="HOGENOM" id="CLU_035188_0_0_0"/>
<feature type="site" description="Interaction with tRNA" evidence="10">
    <location>
        <position position="337"/>
    </location>
</feature>
<protein>
    <recommendedName>
        <fullName evidence="10">tRNA-specific 2-thiouridylase MnmA</fullName>
        <ecNumber evidence="10">2.8.1.13</ecNumber>
    </recommendedName>
</protein>
<dbReference type="eggNOG" id="COG0482">
    <property type="taxonomic scope" value="Bacteria"/>
</dbReference>
<dbReference type="Proteomes" id="UP000000323">
    <property type="component" value="Chromosome 1"/>
</dbReference>
<evidence type="ECO:0000256" key="5">
    <source>
        <dbReference type="ARBA" id="ARBA00022840"/>
    </source>
</evidence>
<accession>D1CG93</accession>
<comment type="similarity">
    <text evidence="10">Belongs to the MnmA/TRMU family.</text>
</comment>
<dbReference type="CDD" id="cd01998">
    <property type="entry name" value="MnmA_TRMU-like"/>
    <property type="match status" value="1"/>
</dbReference>
<feature type="binding site" evidence="10">
    <location>
        <position position="127"/>
    </location>
    <ligand>
        <name>ATP</name>
        <dbReference type="ChEBI" id="CHEBI:30616"/>
    </ligand>
</feature>
<keyword evidence="2 10" id="KW-0808">Transferase</keyword>
<organism evidence="13 14">
    <name type="scientific">Thermobaculum terrenum (strain ATCC BAA-798 / CCMEE 7001 / YNP1)</name>
    <dbReference type="NCBI Taxonomy" id="525904"/>
    <lineage>
        <taxon>Bacteria</taxon>
        <taxon>Bacillati</taxon>
        <taxon>Chloroflexota</taxon>
        <taxon>Chloroflexia</taxon>
        <taxon>Candidatus Thermobaculales</taxon>
        <taxon>Candidatus Thermobaculaceae</taxon>
        <taxon>Thermobaculum</taxon>
    </lineage>
</organism>
<reference evidence="14" key="1">
    <citation type="journal article" date="2010" name="Stand. Genomic Sci.">
        <title>Complete genome sequence of 'Thermobaculum terrenum' type strain (YNP1).</title>
        <authorList>
            <person name="Kiss H."/>
            <person name="Cleland D."/>
            <person name="Lapidus A."/>
            <person name="Lucas S."/>
            <person name="Glavina Del Rio T."/>
            <person name="Nolan M."/>
            <person name="Tice H."/>
            <person name="Han C."/>
            <person name="Goodwin L."/>
            <person name="Pitluck S."/>
            <person name="Liolios K."/>
            <person name="Ivanova N."/>
            <person name="Mavromatis K."/>
            <person name="Ovchinnikova G."/>
            <person name="Pati A."/>
            <person name="Chen A."/>
            <person name="Palaniappan K."/>
            <person name="Land M."/>
            <person name="Hauser L."/>
            <person name="Chang Y."/>
            <person name="Jeffries C."/>
            <person name="Lu M."/>
            <person name="Brettin T."/>
            <person name="Detter J."/>
            <person name="Goker M."/>
            <person name="Tindall B."/>
            <person name="Beck B."/>
            <person name="McDermott T."/>
            <person name="Woyke T."/>
            <person name="Bristow J."/>
            <person name="Eisen J."/>
            <person name="Markowitz V."/>
            <person name="Hugenholtz P."/>
            <person name="Kyrpides N."/>
            <person name="Klenk H."/>
            <person name="Cheng J."/>
        </authorList>
    </citation>
    <scope>NUCLEOTIDE SEQUENCE [LARGE SCALE GENOMIC DNA]</scope>
    <source>
        <strain evidence="14">ATCC BAA-798 / YNP1</strain>
    </source>
</reference>
<dbReference type="GO" id="GO:0000049">
    <property type="term" value="F:tRNA binding"/>
    <property type="evidence" value="ECO:0007669"/>
    <property type="project" value="UniProtKB-KW"/>
</dbReference>
<comment type="catalytic activity">
    <reaction evidence="8 10">
        <text>S-sulfanyl-L-cysteinyl-[protein] + uridine(34) in tRNA + AH2 + ATP = 2-thiouridine(34) in tRNA + L-cysteinyl-[protein] + A + AMP + diphosphate + H(+)</text>
        <dbReference type="Rhea" id="RHEA:47032"/>
        <dbReference type="Rhea" id="RHEA-COMP:10131"/>
        <dbReference type="Rhea" id="RHEA-COMP:11726"/>
        <dbReference type="Rhea" id="RHEA-COMP:11727"/>
        <dbReference type="Rhea" id="RHEA-COMP:11728"/>
        <dbReference type="ChEBI" id="CHEBI:13193"/>
        <dbReference type="ChEBI" id="CHEBI:15378"/>
        <dbReference type="ChEBI" id="CHEBI:17499"/>
        <dbReference type="ChEBI" id="CHEBI:29950"/>
        <dbReference type="ChEBI" id="CHEBI:30616"/>
        <dbReference type="ChEBI" id="CHEBI:33019"/>
        <dbReference type="ChEBI" id="CHEBI:61963"/>
        <dbReference type="ChEBI" id="CHEBI:65315"/>
        <dbReference type="ChEBI" id="CHEBI:87170"/>
        <dbReference type="ChEBI" id="CHEBI:456215"/>
        <dbReference type="EC" id="2.8.1.13"/>
    </reaction>
</comment>
<dbReference type="InterPro" id="IPR014729">
    <property type="entry name" value="Rossmann-like_a/b/a_fold"/>
</dbReference>
<keyword evidence="14" id="KW-1185">Reference proteome</keyword>
<dbReference type="NCBIfam" id="NF001138">
    <property type="entry name" value="PRK00143.1"/>
    <property type="match status" value="1"/>
</dbReference>
<dbReference type="OrthoDB" id="9800696at2"/>
<evidence type="ECO:0000313" key="14">
    <source>
        <dbReference type="Proteomes" id="UP000000323"/>
    </source>
</evidence>
<feature type="active site" description="Cysteine persulfide intermediate" evidence="10">
    <location>
        <position position="199"/>
    </location>
</feature>
<evidence type="ECO:0000256" key="4">
    <source>
        <dbReference type="ARBA" id="ARBA00022741"/>
    </source>
</evidence>
<comment type="subcellular location">
    <subcellularLocation>
        <location evidence="10">Cytoplasm</location>
    </subcellularLocation>
</comment>
<evidence type="ECO:0000256" key="1">
    <source>
        <dbReference type="ARBA" id="ARBA00022555"/>
    </source>
</evidence>
<name>D1CG93_THET1</name>
<dbReference type="Pfam" id="PF20259">
    <property type="entry name" value="tRNA_Me_trans_M"/>
    <property type="match status" value="1"/>
</dbReference>
<evidence type="ECO:0000313" key="13">
    <source>
        <dbReference type="EMBL" id="ACZ41949.1"/>
    </source>
</evidence>
<evidence type="ECO:0000256" key="2">
    <source>
        <dbReference type="ARBA" id="ARBA00022679"/>
    </source>
</evidence>
<feature type="region of interest" description="Interaction with tRNA" evidence="10">
    <location>
        <begin position="305"/>
        <end position="306"/>
    </location>
</feature>
<dbReference type="AlphaFoldDB" id="D1CG93"/>
<dbReference type="NCBIfam" id="TIGR00420">
    <property type="entry name" value="trmU"/>
    <property type="match status" value="1"/>
</dbReference>
<evidence type="ECO:0000256" key="3">
    <source>
        <dbReference type="ARBA" id="ARBA00022694"/>
    </source>
</evidence>
<dbReference type="GO" id="GO:0032259">
    <property type="term" value="P:methylation"/>
    <property type="evidence" value="ECO:0007669"/>
    <property type="project" value="UniProtKB-KW"/>
</dbReference>
<dbReference type="RefSeq" id="WP_012874984.1">
    <property type="nucleotide sequence ID" value="NC_013525.1"/>
</dbReference>
<dbReference type="EC" id="2.8.1.13" evidence="10"/>
<feature type="region of interest" description="Interaction with tRNA" evidence="10">
    <location>
        <begin position="149"/>
        <end position="151"/>
    </location>
</feature>
<dbReference type="GO" id="GO:0005524">
    <property type="term" value="F:ATP binding"/>
    <property type="evidence" value="ECO:0007669"/>
    <property type="project" value="UniProtKB-KW"/>
</dbReference>
<evidence type="ECO:0000256" key="7">
    <source>
        <dbReference type="ARBA" id="ARBA00023157"/>
    </source>
</evidence>